<evidence type="ECO:0000313" key="2">
    <source>
        <dbReference type="Proteomes" id="UP000008694"/>
    </source>
</evidence>
<name>D7L2S5_ARALL</name>
<dbReference type="EMBL" id="GL348715">
    <property type="protein sequence ID" value="EFH62511.1"/>
    <property type="molecule type" value="Genomic_DNA"/>
</dbReference>
<dbReference type="PANTHER" id="PTHR31260">
    <property type="entry name" value="CYSTATIN/MONELLIN SUPERFAMILY PROTEIN"/>
    <property type="match status" value="1"/>
</dbReference>
<keyword evidence="2" id="KW-1185">Reference proteome</keyword>
<gene>
    <name evidence="1" type="ORF">ARALYDRAFT_900350</name>
</gene>
<evidence type="ECO:0000313" key="1">
    <source>
        <dbReference type="EMBL" id="EFH62511.1"/>
    </source>
</evidence>
<organism evidence="2">
    <name type="scientific">Arabidopsis lyrata subsp. lyrata</name>
    <name type="common">Lyre-leaved rock-cress</name>
    <dbReference type="NCBI Taxonomy" id="81972"/>
    <lineage>
        <taxon>Eukaryota</taxon>
        <taxon>Viridiplantae</taxon>
        <taxon>Streptophyta</taxon>
        <taxon>Embryophyta</taxon>
        <taxon>Tracheophyta</taxon>
        <taxon>Spermatophyta</taxon>
        <taxon>Magnoliopsida</taxon>
        <taxon>eudicotyledons</taxon>
        <taxon>Gunneridae</taxon>
        <taxon>Pentapetalae</taxon>
        <taxon>rosids</taxon>
        <taxon>malvids</taxon>
        <taxon>Brassicales</taxon>
        <taxon>Brassicaceae</taxon>
        <taxon>Camelineae</taxon>
        <taxon>Arabidopsis</taxon>
    </lineage>
</organism>
<dbReference type="Gramene" id="scaffold_304320.1">
    <property type="protein sequence ID" value="scaffold_304320.1"/>
    <property type="gene ID" value="scaffold_304320.1"/>
</dbReference>
<dbReference type="PANTHER" id="PTHR31260:SF39">
    <property type="entry name" value="BNAA09G28770D PROTEIN"/>
    <property type="match status" value="1"/>
</dbReference>
<dbReference type="STRING" id="81972.D7L2S5"/>
<dbReference type="HOGENOM" id="CLU_053767_0_2_1"/>
<dbReference type="Proteomes" id="UP000008694">
    <property type="component" value="Unassembled WGS sequence"/>
</dbReference>
<sequence length="172" mass="19198">MPKASRFKSKDGGCEKEEYVVPGKSLQLGHITQFTKTVHSAASGYNITLKAKDPQESSYQTFKAQVNEKKYARLVLVCTSSGPPEEGVANLKILKVAMEITPHLEEEEPFYKGLGAYDAIFYIRYKDPCKARAGDDVDSVAIVRRVVDVHLETFILVGRTHLLPQQNHPYAV</sequence>
<dbReference type="AlphaFoldDB" id="D7L2S5"/>
<accession>D7L2S5</accession>
<dbReference type="Pfam" id="PF04776">
    <property type="entry name" value="protein_MS5"/>
    <property type="match status" value="1"/>
</dbReference>
<protein>
    <submittedName>
        <fullName evidence="1">Uncharacterized protein</fullName>
    </submittedName>
</protein>
<dbReference type="InterPro" id="IPR006462">
    <property type="entry name" value="MS5"/>
</dbReference>
<proteinExistence type="predicted"/>
<reference evidence="2" key="1">
    <citation type="journal article" date="2011" name="Nat. Genet.">
        <title>The Arabidopsis lyrata genome sequence and the basis of rapid genome size change.</title>
        <authorList>
            <person name="Hu T.T."/>
            <person name="Pattyn P."/>
            <person name="Bakker E.G."/>
            <person name="Cao J."/>
            <person name="Cheng J.-F."/>
            <person name="Clark R.M."/>
            <person name="Fahlgren N."/>
            <person name="Fawcett J.A."/>
            <person name="Grimwood J."/>
            <person name="Gundlach H."/>
            <person name="Haberer G."/>
            <person name="Hollister J.D."/>
            <person name="Ossowski S."/>
            <person name="Ottilar R.P."/>
            <person name="Salamov A.A."/>
            <person name="Schneeberger K."/>
            <person name="Spannagl M."/>
            <person name="Wang X."/>
            <person name="Yang L."/>
            <person name="Nasrallah M.E."/>
            <person name="Bergelson J."/>
            <person name="Carrington J.C."/>
            <person name="Gaut B.S."/>
            <person name="Schmutz J."/>
            <person name="Mayer K.F.X."/>
            <person name="Van de Peer Y."/>
            <person name="Grigoriev I.V."/>
            <person name="Nordborg M."/>
            <person name="Weigel D."/>
            <person name="Guo Y.-L."/>
        </authorList>
    </citation>
    <scope>NUCLEOTIDE SEQUENCE [LARGE SCALE GENOMIC DNA]</scope>
    <source>
        <strain evidence="2">cv. MN47</strain>
    </source>
</reference>